<evidence type="ECO:0000256" key="7">
    <source>
        <dbReference type="ARBA" id="ARBA00023136"/>
    </source>
</evidence>
<dbReference type="GO" id="GO:0017119">
    <property type="term" value="C:Golgi transport complex"/>
    <property type="evidence" value="ECO:0007669"/>
    <property type="project" value="InterPro"/>
</dbReference>
<dbReference type="Proteomes" id="UP000812440">
    <property type="component" value="Unassembled WGS sequence"/>
</dbReference>
<comment type="caution">
    <text evidence="9">The sequence shown here is derived from an EMBL/GenBank/DDBJ whole genome shotgun (WGS) entry which is preliminary data.</text>
</comment>
<comment type="similarity">
    <text evidence="2">Belongs to the COG7 family.</text>
</comment>
<evidence type="ECO:0000256" key="3">
    <source>
        <dbReference type="ARBA" id="ARBA00020984"/>
    </source>
</evidence>
<evidence type="ECO:0000256" key="2">
    <source>
        <dbReference type="ARBA" id="ARBA00005831"/>
    </source>
</evidence>
<evidence type="ECO:0000256" key="6">
    <source>
        <dbReference type="ARBA" id="ARBA00023034"/>
    </source>
</evidence>
<gene>
    <name evidence="9" type="ORF">GDO86_018557</name>
</gene>
<evidence type="ECO:0000313" key="10">
    <source>
        <dbReference type="Proteomes" id="UP000812440"/>
    </source>
</evidence>
<evidence type="ECO:0000256" key="8">
    <source>
        <dbReference type="ARBA" id="ARBA00031345"/>
    </source>
</evidence>
<dbReference type="EMBL" id="JAACNH010016160">
    <property type="protein sequence ID" value="KAG8429009.1"/>
    <property type="molecule type" value="Genomic_DNA"/>
</dbReference>
<evidence type="ECO:0000256" key="1">
    <source>
        <dbReference type="ARBA" id="ARBA00004395"/>
    </source>
</evidence>
<feature type="non-terminal residue" evidence="9">
    <location>
        <position position="218"/>
    </location>
</feature>
<dbReference type="GO" id="GO:0006886">
    <property type="term" value="P:intracellular protein transport"/>
    <property type="evidence" value="ECO:0007669"/>
    <property type="project" value="InterPro"/>
</dbReference>
<keyword evidence="10" id="KW-1185">Reference proteome</keyword>
<name>A0A8T2I8U7_9PIPI</name>
<dbReference type="AlphaFoldDB" id="A0A8T2I8U7"/>
<keyword evidence="5" id="KW-0653">Protein transport</keyword>
<keyword evidence="6" id="KW-0333">Golgi apparatus</keyword>
<proteinExistence type="inferred from homology"/>
<reference evidence="9" key="1">
    <citation type="thesis" date="2020" institute="ProQuest LLC" country="789 East Eisenhower Parkway, Ann Arbor, MI, USA">
        <title>Comparative Genomics and Chromosome Evolution.</title>
        <authorList>
            <person name="Mudd A.B."/>
        </authorList>
    </citation>
    <scope>NUCLEOTIDE SEQUENCE</scope>
    <source>
        <strain evidence="9">Female2</strain>
        <tissue evidence="9">Blood</tissue>
    </source>
</reference>
<comment type="subcellular location">
    <subcellularLocation>
        <location evidence="1">Golgi apparatus membrane</location>
        <topology evidence="1">Peripheral membrane protein</topology>
    </subcellularLocation>
</comment>
<protein>
    <recommendedName>
        <fullName evidence="3">Conserved oligomeric Golgi complex subunit 7</fullName>
    </recommendedName>
    <alternativeName>
        <fullName evidence="8">Component of oligomeric Golgi complex 7</fullName>
    </alternativeName>
</protein>
<dbReference type="GO" id="GO:0000139">
    <property type="term" value="C:Golgi membrane"/>
    <property type="evidence" value="ECO:0007669"/>
    <property type="project" value="UniProtKB-SubCell"/>
</dbReference>
<keyword evidence="4" id="KW-0813">Transport</keyword>
<evidence type="ECO:0000313" key="9">
    <source>
        <dbReference type="EMBL" id="KAG8429009.1"/>
    </source>
</evidence>
<dbReference type="Pfam" id="PF10191">
    <property type="entry name" value="COG7"/>
    <property type="match status" value="1"/>
</dbReference>
<dbReference type="PANTHER" id="PTHR21443">
    <property type="entry name" value="CONSERVED OLIGOMERIC GOLGI COMPLEX COMPONENT 7"/>
    <property type="match status" value="1"/>
</dbReference>
<dbReference type="OrthoDB" id="245173at2759"/>
<evidence type="ECO:0000256" key="5">
    <source>
        <dbReference type="ARBA" id="ARBA00022927"/>
    </source>
</evidence>
<organism evidence="9 10">
    <name type="scientific">Hymenochirus boettgeri</name>
    <name type="common">Congo dwarf clawed frog</name>
    <dbReference type="NCBI Taxonomy" id="247094"/>
    <lineage>
        <taxon>Eukaryota</taxon>
        <taxon>Metazoa</taxon>
        <taxon>Chordata</taxon>
        <taxon>Craniata</taxon>
        <taxon>Vertebrata</taxon>
        <taxon>Euteleostomi</taxon>
        <taxon>Amphibia</taxon>
        <taxon>Batrachia</taxon>
        <taxon>Anura</taxon>
        <taxon>Pipoidea</taxon>
        <taxon>Pipidae</taxon>
        <taxon>Pipinae</taxon>
        <taxon>Hymenochirus</taxon>
    </lineage>
</organism>
<sequence length="218" mass="24721">GEYSLVKLTELVEAVFGPYKPFQLQYGELEESHLLIQISAMPLEHGEVLDCVQELSHSVSRLFNMASGAVERCSKLTDGLGICGLLHALQALFKKYVSDFTNTLQSIRKKFKLDNISTDSLFLEDWTAFQNSVRIIATCGELLRQCGDFEQQLANRFLSIAGKHLSDSYSPRSLTGIQDTSPERKSIRNPWHEYNYLQKGDPVEYANLMETLYMLKVT</sequence>
<dbReference type="GO" id="GO:0006890">
    <property type="term" value="P:retrograde vesicle-mediated transport, Golgi to endoplasmic reticulum"/>
    <property type="evidence" value="ECO:0007669"/>
    <property type="project" value="TreeGrafter"/>
</dbReference>
<keyword evidence="7" id="KW-0472">Membrane</keyword>
<evidence type="ECO:0000256" key="4">
    <source>
        <dbReference type="ARBA" id="ARBA00022448"/>
    </source>
</evidence>
<dbReference type="InterPro" id="IPR019335">
    <property type="entry name" value="COG7"/>
</dbReference>
<dbReference type="GO" id="GO:0007030">
    <property type="term" value="P:Golgi organization"/>
    <property type="evidence" value="ECO:0007669"/>
    <property type="project" value="TreeGrafter"/>
</dbReference>
<accession>A0A8T2I8U7</accession>
<dbReference type="PANTHER" id="PTHR21443:SF0">
    <property type="entry name" value="CONSERVED OLIGOMERIC GOLGI COMPLEX SUBUNIT 7"/>
    <property type="match status" value="1"/>
</dbReference>